<dbReference type="InterPro" id="IPR015797">
    <property type="entry name" value="NUDIX_hydrolase-like_dom_sf"/>
</dbReference>
<organism evidence="13 14">
    <name type="scientific">Helicovermis profundi</name>
    <dbReference type="NCBI Taxonomy" id="3065157"/>
    <lineage>
        <taxon>Bacteria</taxon>
        <taxon>Bacillati</taxon>
        <taxon>Bacillota</taxon>
        <taxon>Clostridia</taxon>
        <taxon>Helicovermis</taxon>
    </lineage>
</organism>
<dbReference type="EMBL" id="AP028654">
    <property type="protein sequence ID" value="BEP27851.1"/>
    <property type="molecule type" value="Genomic_DNA"/>
</dbReference>
<dbReference type="CDD" id="cd03425">
    <property type="entry name" value="NUDIX_MutT_NudA_like"/>
    <property type="match status" value="1"/>
</dbReference>
<dbReference type="PANTHER" id="PTHR47707:SF1">
    <property type="entry name" value="NUDIX HYDROLASE FAMILY PROTEIN"/>
    <property type="match status" value="1"/>
</dbReference>
<keyword evidence="6" id="KW-0227">DNA damage</keyword>
<dbReference type="InterPro" id="IPR000086">
    <property type="entry name" value="NUDIX_hydrolase_dom"/>
</dbReference>
<evidence type="ECO:0000256" key="4">
    <source>
        <dbReference type="ARBA" id="ARBA00022705"/>
    </source>
</evidence>
<dbReference type="PROSITE" id="PS51462">
    <property type="entry name" value="NUDIX"/>
    <property type="match status" value="1"/>
</dbReference>
<evidence type="ECO:0000313" key="13">
    <source>
        <dbReference type="EMBL" id="BEP27851.1"/>
    </source>
</evidence>
<accession>A0AAU9E0P7</accession>
<comment type="cofactor">
    <cofactor evidence="1">
        <name>Mg(2+)</name>
        <dbReference type="ChEBI" id="CHEBI:18420"/>
    </cofactor>
</comment>
<comment type="similarity">
    <text evidence="2">Belongs to the Nudix hydrolase family.</text>
</comment>
<dbReference type="KEGG" id="hprf:HLPR_01820"/>
<keyword evidence="5" id="KW-0479">Metal-binding</keyword>
<evidence type="ECO:0000256" key="8">
    <source>
        <dbReference type="ARBA" id="ARBA00022842"/>
    </source>
</evidence>
<feature type="domain" description="Nudix hydrolase" evidence="12">
    <location>
        <begin position="1"/>
        <end position="130"/>
    </location>
</feature>
<dbReference type="SUPFAM" id="SSF55811">
    <property type="entry name" value="Nudix"/>
    <property type="match status" value="1"/>
</dbReference>
<dbReference type="GO" id="GO:0035539">
    <property type="term" value="F:8-oxo-7,8-dihydrodeoxyguanosine triphosphate pyrophosphatase activity"/>
    <property type="evidence" value="ECO:0007669"/>
    <property type="project" value="UniProtKB-EC"/>
</dbReference>
<keyword evidence="9" id="KW-0234">DNA repair</keyword>
<comment type="catalytic activity">
    <reaction evidence="10">
        <text>8-oxo-dGTP + H2O = 8-oxo-dGMP + diphosphate + H(+)</text>
        <dbReference type="Rhea" id="RHEA:31575"/>
        <dbReference type="ChEBI" id="CHEBI:15377"/>
        <dbReference type="ChEBI" id="CHEBI:15378"/>
        <dbReference type="ChEBI" id="CHEBI:33019"/>
        <dbReference type="ChEBI" id="CHEBI:63224"/>
        <dbReference type="ChEBI" id="CHEBI:77896"/>
        <dbReference type="EC" id="3.6.1.55"/>
    </reaction>
</comment>
<keyword evidence="3" id="KW-0515">Mutator protein</keyword>
<dbReference type="PANTHER" id="PTHR47707">
    <property type="entry name" value="8-OXO-DGTP DIPHOSPHATASE"/>
    <property type="match status" value="1"/>
</dbReference>
<evidence type="ECO:0000256" key="9">
    <source>
        <dbReference type="ARBA" id="ARBA00023204"/>
    </source>
</evidence>
<dbReference type="Gene3D" id="3.90.79.10">
    <property type="entry name" value="Nucleoside Triphosphate Pyrophosphohydrolase"/>
    <property type="match status" value="1"/>
</dbReference>
<reference evidence="13 14" key="1">
    <citation type="submission" date="2023-08" db="EMBL/GenBank/DDBJ databases">
        <title>Helicovermis profunda gen. nov., sp. nov., a novel mesophilic, fermentative bacterium within the Bacillota from a deep-sea hydrothermal vent chimney.</title>
        <authorList>
            <person name="Miyazaki U."/>
            <person name="Mizutani D."/>
            <person name="Hashimoto Y."/>
            <person name="Tame A."/>
            <person name="Sawayama S."/>
            <person name="Miyazaki J."/>
            <person name="Takai K."/>
            <person name="Nakagawa S."/>
        </authorList>
    </citation>
    <scope>NUCLEOTIDE SEQUENCE [LARGE SCALE GENOMIC DNA]</scope>
    <source>
        <strain evidence="13 14">S502</strain>
    </source>
</reference>
<dbReference type="GO" id="GO:0044715">
    <property type="term" value="F:8-oxo-dGDP phosphatase activity"/>
    <property type="evidence" value="ECO:0007669"/>
    <property type="project" value="TreeGrafter"/>
</dbReference>
<sequence>MKHLTVTAAILVNNNEILCMQRSFNKYDYISYKFEFPGGKVEKNETFENSLSRELKEEMNLDIDVKKDQFYETINHKYPDFSITMHSYMIYIDKREFELKEHKSFVWLKKEELLTLDWAEADIPIVNMLIRGEKQWQ</sequence>
<dbReference type="GO" id="GO:0008413">
    <property type="term" value="F:8-oxo-7,8-dihydroguanosine triphosphate pyrophosphatase activity"/>
    <property type="evidence" value="ECO:0007669"/>
    <property type="project" value="TreeGrafter"/>
</dbReference>
<dbReference type="GO" id="GO:0044716">
    <property type="term" value="F:8-oxo-GDP phosphatase activity"/>
    <property type="evidence" value="ECO:0007669"/>
    <property type="project" value="TreeGrafter"/>
</dbReference>
<proteinExistence type="inferred from homology"/>
<dbReference type="GO" id="GO:0046872">
    <property type="term" value="F:metal ion binding"/>
    <property type="evidence" value="ECO:0007669"/>
    <property type="project" value="UniProtKB-KW"/>
</dbReference>
<keyword evidence="14" id="KW-1185">Reference proteome</keyword>
<dbReference type="Proteomes" id="UP001321786">
    <property type="component" value="Chromosome"/>
</dbReference>
<keyword evidence="8" id="KW-0460">Magnesium</keyword>
<dbReference type="EC" id="3.6.1.55" evidence="11"/>
<name>A0AAU9E0P7_9FIRM</name>
<evidence type="ECO:0000256" key="3">
    <source>
        <dbReference type="ARBA" id="ARBA00022457"/>
    </source>
</evidence>
<evidence type="ECO:0000313" key="14">
    <source>
        <dbReference type="Proteomes" id="UP001321786"/>
    </source>
</evidence>
<dbReference type="InterPro" id="IPR047127">
    <property type="entry name" value="MutT-like"/>
</dbReference>
<dbReference type="AlphaFoldDB" id="A0AAU9E0P7"/>
<evidence type="ECO:0000259" key="12">
    <source>
        <dbReference type="PROSITE" id="PS51462"/>
    </source>
</evidence>
<evidence type="ECO:0000256" key="7">
    <source>
        <dbReference type="ARBA" id="ARBA00022801"/>
    </source>
</evidence>
<keyword evidence="4" id="KW-0235">DNA replication</keyword>
<dbReference type="GO" id="GO:0006260">
    <property type="term" value="P:DNA replication"/>
    <property type="evidence" value="ECO:0007669"/>
    <property type="project" value="UniProtKB-KW"/>
</dbReference>
<evidence type="ECO:0000256" key="2">
    <source>
        <dbReference type="ARBA" id="ARBA00005582"/>
    </source>
</evidence>
<keyword evidence="7" id="KW-0378">Hydrolase</keyword>
<evidence type="ECO:0000256" key="6">
    <source>
        <dbReference type="ARBA" id="ARBA00022763"/>
    </source>
</evidence>
<evidence type="ECO:0000256" key="5">
    <source>
        <dbReference type="ARBA" id="ARBA00022723"/>
    </source>
</evidence>
<evidence type="ECO:0000256" key="1">
    <source>
        <dbReference type="ARBA" id="ARBA00001946"/>
    </source>
</evidence>
<gene>
    <name evidence="13" type="ORF">HLPR_01820</name>
</gene>
<dbReference type="RefSeq" id="WP_338536210.1">
    <property type="nucleotide sequence ID" value="NZ_AP028654.1"/>
</dbReference>
<protein>
    <recommendedName>
        <fullName evidence="11">8-oxo-dGTP diphosphatase</fullName>
        <ecNumber evidence="11">3.6.1.55</ecNumber>
    </recommendedName>
</protein>
<dbReference type="Pfam" id="PF00293">
    <property type="entry name" value="NUDIX"/>
    <property type="match status" value="1"/>
</dbReference>
<dbReference type="GO" id="GO:0006281">
    <property type="term" value="P:DNA repair"/>
    <property type="evidence" value="ECO:0007669"/>
    <property type="project" value="UniProtKB-KW"/>
</dbReference>
<evidence type="ECO:0000256" key="11">
    <source>
        <dbReference type="ARBA" id="ARBA00038905"/>
    </source>
</evidence>
<evidence type="ECO:0000256" key="10">
    <source>
        <dbReference type="ARBA" id="ARBA00035861"/>
    </source>
</evidence>